<gene>
    <name evidence="8" type="ORF">ACJIZ3_001335</name>
</gene>
<feature type="compositionally biased region" description="Basic and acidic residues" evidence="5">
    <location>
        <begin position="213"/>
        <end position="236"/>
    </location>
</feature>
<dbReference type="SUPFAM" id="SSF109715">
    <property type="entry name" value="DEK C-terminal domain"/>
    <property type="match status" value="1"/>
</dbReference>
<reference evidence="8 9" key="1">
    <citation type="submission" date="2024-12" db="EMBL/GenBank/DDBJ databases">
        <title>The unique morphological basis and parallel evolutionary history of personate flowers in Penstemon.</title>
        <authorList>
            <person name="Depatie T.H."/>
            <person name="Wessinger C.A."/>
        </authorList>
    </citation>
    <scope>NUCLEOTIDE SEQUENCE [LARGE SCALE GENOMIC DNA]</scope>
    <source>
        <strain evidence="8">WTNN_2</strain>
        <tissue evidence="8">Leaf</tissue>
    </source>
</reference>
<keyword evidence="9" id="KW-1185">Reference proteome</keyword>
<dbReference type="InterPro" id="IPR003121">
    <property type="entry name" value="SWIB_MDM2_domain"/>
</dbReference>
<keyword evidence="4" id="KW-0539">Nucleus</keyword>
<feature type="region of interest" description="Disordered" evidence="5">
    <location>
        <begin position="213"/>
        <end position="250"/>
    </location>
</feature>
<evidence type="ECO:0000256" key="1">
    <source>
        <dbReference type="ARBA" id="ARBA00004123"/>
    </source>
</evidence>
<dbReference type="PANTHER" id="PTHR13844">
    <property type="entry name" value="SWI/SNF-RELATED MATRIX-ASSOCIATED ACTIN-DEPENDENT REGULATOR OF CHROMATIN SUBFAMILY D"/>
    <property type="match status" value="1"/>
</dbReference>
<dbReference type="CDD" id="cd10567">
    <property type="entry name" value="SWIB-MDM2_like"/>
    <property type="match status" value="2"/>
</dbReference>
<dbReference type="SUPFAM" id="SSF47592">
    <property type="entry name" value="SWIB/MDM2 domain"/>
    <property type="match status" value="2"/>
</dbReference>
<accession>A0ABD3U3G2</accession>
<dbReference type="Gene3D" id="1.10.10.60">
    <property type="entry name" value="Homeodomain-like"/>
    <property type="match status" value="1"/>
</dbReference>
<feature type="domain" description="DM2" evidence="6">
    <location>
        <begin position="130"/>
        <end position="207"/>
    </location>
</feature>
<dbReference type="InterPro" id="IPR036885">
    <property type="entry name" value="SWIB_MDM2_dom_sf"/>
</dbReference>
<dbReference type="GO" id="GO:0000500">
    <property type="term" value="C:RNA polymerase I upstream activating factor complex"/>
    <property type="evidence" value="ECO:0007669"/>
    <property type="project" value="UniProtKB-ARBA"/>
</dbReference>
<dbReference type="PROSITE" id="PS51998">
    <property type="entry name" value="DEK_C"/>
    <property type="match status" value="1"/>
</dbReference>
<evidence type="ECO:0000256" key="3">
    <source>
        <dbReference type="ARBA" id="ARBA00023163"/>
    </source>
</evidence>
<evidence type="ECO:0000313" key="8">
    <source>
        <dbReference type="EMBL" id="KAL3843932.1"/>
    </source>
</evidence>
<name>A0ABD3U3G2_9LAMI</name>
<evidence type="ECO:0000259" key="7">
    <source>
        <dbReference type="PROSITE" id="PS51998"/>
    </source>
</evidence>
<dbReference type="Pfam" id="PF08766">
    <property type="entry name" value="DEK_C"/>
    <property type="match status" value="1"/>
</dbReference>
<dbReference type="Gene3D" id="1.10.245.10">
    <property type="entry name" value="SWIB/MDM2 domain"/>
    <property type="match status" value="2"/>
</dbReference>
<keyword evidence="3" id="KW-0804">Transcription</keyword>
<comment type="caution">
    <text evidence="8">The sequence shown here is derived from an EMBL/GenBank/DDBJ whole genome shotgun (WGS) entry which is preliminary data.</text>
</comment>
<evidence type="ECO:0000259" key="6">
    <source>
        <dbReference type="PROSITE" id="PS51925"/>
    </source>
</evidence>
<protein>
    <submittedName>
        <fullName evidence="8">Uncharacterized protein</fullName>
    </submittedName>
</protein>
<sequence length="329" mass="38251">MVSDSKLVERLREILRVSDLETTTANVVRRRLEEEFSVDLLDRRAFIREQIDLFLQEKEEVIEYDSIDAAVEEEEQKEVKEEENESEIESESENENENESEEEESDADRRKRKKSKSAKMDSEVKKKGGGFTKPCALSPQLEKLLGVSELARTQVVKKIWEYIRENNLQNPKDKRKIICDDSLREVFRVNSIDMFQMNKVLSKHIWPLDEVVKSSQKERQRQPKQDEEVDSDEAKRKEKPKKGGGSGLTAPLPLSDALVKFFGTGENELSRVDVVKKMWQYIKENELQDPSDKRMVICDDKLKELFEVDSFRGFGVSKLLTPHFMKTEG</sequence>
<evidence type="ECO:0000256" key="2">
    <source>
        <dbReference type="ARBA" id="ARBA00023015"/>
    </source>
</evidence>
<dbReference type="Pfam" id="PF02201">
    <property type="entry name" value="SWIB"/>
    <property type="match status" value="2"/>
</dbReference>
<dbReference type="SMART" id="SM00151">
    <property type="entry name" value="SWIB"/>
    <property type="match status" value="2"/>
</dbReference>
<comment type="subcellular location">
    <subcellularLocation>
        <location evidence="1">Nucleus</location>
    </subcellularLocation>
</comment>
<dbReference type="FunFam" id="1.10.245.10:FF:000004">
    <property type="entry name" value="Upstream activation factor subunit"/>
    <property type="match status" value="1"/>
</dbReference>
<feature type="domain" description="DEK-C" evidence="7">
    <location>
        <begin position="1"/>
        <end position="56"/>
    </location>
</feature>
<dbReference type="EMBL" id="JBJXBP010000002">
    <property type="protein sequence ID" value="KAL3843932.1"/>
    <property type="molecule type" value="Genomic_DNA"/>
</dbReference>
<dbReference type="PROSITE" id="PS51925">
    <property type="entry name" value="SWIB_MDM2"/>
    <property type="match status" value="2"/>
</dbReference>
<dbReference type="GO" id="GO:0001181">
    <property type="term" value="F:RNA polymerase I general transcription initiation factor activity"/>
    <property type="evidence" value="ECO:0007669"/>
    <property type="project" value="UniProtKB-ARBA"/>
</dbReference>
<dbReference type="AlphaFoldDB" id="A0ABD3U3G2"/>
<dbReference type="InterPro" id="IPR014876">
    <property type="entry name" value="DEK_C"/>
</dbReference>
<keyword evidence="2" id="KW-0805">Transcription regulation</keyword>
<feature type="region of interest" description="Disordered" evidence="5">
    <location>
        <begin position="72"/>
        <end position="132"/>
    </location>
</feature>
<feature type="compositionally biased region" description="Acidic residues" evidence="5">
    <location>
        <begin position="72"/>
        <end position="106"/>
    </location>
</feature>
<evidence type="ECO:0000256" key="5">
    <source>
        <dbReference type="SAM" id="MobiDB-lite"/>
    </source>
</evidence>
<evidence type="ECO:0000256" key="4">
    <source>
        <dbReference type="ARBA" id="ARBA00023242"/>
    </source>
</evidence>
<evidence type="ECO:0000313" key="9">
    <source>
        <dbReference type="Proteomes" id="UP001634393"/>
    </source>
</evidence>
<dbReference type="Proteomes" id="UP001634393">
    <property type="component" value="Unassembled WGS sequence"/>
</dbReference>
<proteinExistence type="predicted"/>
<dbReference type="InterPro" id="IPR019835">
    <property type="entry name" value="SWIB_domain"/>
</dbReference>
<feature type="domain" description="DM2" evidence="6">
    <location>
        <begin position="247"/>
        <end position="326"/>
    </location>
</feature>
<organism evidence="8 9">
    <name type="scientific">Penstemon smallii</name>
    <dbReference type="NCBI Taxonomy" id="265156"/>
    <lineage>
        <taxon>Eukaryota</taxon>
        <taxon>Viridiplantae</taxon>
        <taxon>Streptophyta</taxon>
        <taxon>Embryophyta</taxon>
        <taxon>Tracheophyta</taxon>
        <taxon>Spermatophyta</taxon>
        <taxon>Magnoliopsida</taxon>
        <taxon>eudicotyledons</taxon>
        <taxon>Gunneridae</taxon>
        <taxon>Pentapetalae</taxon>
        <taxon>asterids</taxon>
        <taxon>lamiids</taxon>
        <taxon>Lamiales</taxon>
        <taxon>Plantaginaceae</taxon>
        <taxon>Cheloneae</taxon>
        <taxon>Penstemon</taxon>
    </lineage>
</organism>